<evidence type="ECO:0000256" key="4">
    <source>
        <dbReference type="RuleBase" id="RU003704"/>
    </source>
</evidence>
<dbReference type="PROSITE" id="PS00583">
    <property type="entry name" value="PFKB_KINASES_1"/>
    <property type="match status" value="1"/>
</dbReference>
<reference evidence="6 7" key="1">
    <citation type="submission" date="2019-08" db="EMBL/GenBank/DDBJ databases">
        <title>Calorimonas adulescens gen. nov., sp. nov., an anaerobic thermophilic bacterium from Sakhalin hot spring.</title>
        <authorList>
            <person name="Khomyakova M.A."/>
            <person name="Merkel A.Y."/>
            <person name="Novikov A."/>
            <person name="Bonch-Osmolovskaya E.A."/>
            <person name="Slobodkin A.I."/>
        </authorList>
    </citation>
    <scope>NUCLEOTIDE SEQUENCE [LARGE SCALE GENOMIC DNA]</scope>
    <source>
        <strain evidence="6 7">A05MB</strain>
    </source>
</reference>
<keyword evidence="7" id="KW-1185">Reference proteome</keyword>
<dbReference type="InterPro" id="IPR002139">
    <property type="entry name" value="Ribo/fructo_kinase"/>
</dbReference>
<dbReference type="SUPFAM" id="SSF53613">
    <property type="entry name" value="Ribokinase-like"/>
    <property type="match status" value="1"/>
</dbReference>
<dbReference type="GO" id="GO:0006796">
    <property type="term" value="P:phosphate-containing compound metabolic process"/>
    <property type="evidence" value="ECO:0007669"/>
    <property type="project" value="UniProtKB-ARBA"/>
</dbReference>
<dbReference type="GO" id="GO:0016301">
    <property type="term" value="F:kinase activity"/>
    <property type="evidence" value="ECO:0007669"/>
    <property type="project" value="UniProtKB-KW"/>
</dbReference>
<keyword evidence="2 4" id="KW-0808">Transferase</keyword>
<evidence type="ECO:0000313" key="6">
    <source>
        <dbReference type="EMBL" id="TZE80860.1"/>
    </source>
</evidence>
<dbReference type="SUPFAM" id="SSF46785">
    <property type="entry name" value="Winged helix' DNA-binding domain"/>
    <property type="match status" value="1"/>
</dbReference>
<dbReference type="Pfam" id="PF00294">
    <property type="entry name" value="PfkB"/>
    <property type="match status" value="1"/>
</dbReference>
<dbReference type="PANTHER" id="PTHR10584:SF166">
    <property type="entry name" value="RIBOKINASE"/>
    <property type="match status" value="1"/>
</dbReference>
<dbReference type="InterPro" id="IPR011991">
    <property type="entry name" value="ArsR-like_HTH"/>
</dbReference>
<dbReference type="InterPro" id="IPR036390">
    <property type="entry name" value="WH_DNA-bd_sf"/>
</dbReference>
<evidence type="ECO:0000259" key="5">
    <source>
        <dbReference type="Pfam" id="PF00294"/>
    </source>
</evidence>
<protein>
    <submittedName>
        <fullName evidence="6">Winged helix-turn-helix transcriptional regulator</fullName>
    </submittedName>
</protein>
<dbReference type="Gene3D" id="1.10.10.10">
    <property type="entry name" value="Winged helix-like DNA-binding domain superfamily/Winged helix DNA-binding domain"/>
    <property type="match status" value="1"/>
</dbReference>
<dbReference type="InterPro" id="IPR002173">
    <property type="entry name" value="Carboh/pur_kinase_PfkB_CS"/>
</dbReference>
<dbReference type="InterPro" id="IPR011611">
    <property type="entry name" value="PfkB_dom"/>
</dbReference>
<feature type="domain" description="Carbohydrate kinase PfkB" evidence="5">
    <location>
        <begin position="59"/>
        <end position="349"/>
    </location>
</feature>
<accession>A0A5D8Q890</accession>
<dbReference type="Pfam" id="PF13412">
    <property type="entry name" value="HTH_24"/>
    <property type="match status" value="1"/>
</dbReference>
<evidence type="ECO:0000256" key="3">
    <source>
        <dbReference type="ARBA" id="ARBA00022777"/>
    </source>
</evidence>
<dbReference type="Proteomes" id="UP000322976">
    <property type="component" value="Unassembled WGS sequence"/>
</dbReference>
<comment type="similarity">
    <text evidence="1 4">Belongs to the carbohydrate kinase PfkB family.</text>
</comment>
<dbReference type="CDD" id="cd01941">
    <property type="entry name" value="YeiC_kinase_like"/>
    <property type="match status" value="1"/>
</dbReference>
<dbReference type="RefSeq" id="WP_149546145.1">
    <property type="nucleotide sequence ID" value="NZ_VTPS01000022.1"/>
</dbReference>
<organism evidence="6 7">
    <name type="scientific">Calorimonas adulescens</name>
    <dbReference type="NCBI Taxonomy" id="2606906"/>
    <lineage>
        <taxon>Bacteria</taxon>
        <taxon>Bacillati</taxon>
        <taxon>Bacillota</taxon>
        <taxon>Clostridia</taxon>
        <taxon>Thermoanaerobacterales</taxon>
        <taxon>Thermoanaerobacteraceae</taxon>
        <taxon>Calorimonas</taxon>
    </lineage>
</organism>
<sequence>MITDAERRVLEEIIKNPIAGQGEIASSLGISRSAVASHISSLMKKGVLKRGYIVNEEPSVVVVGGANFDIKGVSFSEVIPMTSNPGKITFSPGGVGRNIAENLARLGIKTRLITLVGDDMYGDMLLKEAEKAGIDISGCDSISHRSSGTYMAIDGPDGNMVLALSDMEIFKEMTPEFVRTRQKALESASVIVADTNIPIDTIVYLKSQAAALYTPFCIEPVSVPKAALLKGHLDGVYMITPNKEEAEVLAMMDIKSDKDVEKAAVSIASQGVSVVVITLGQKGVYLYYDGMGGFINSIATNVVDTTGAGDALFAGIVYGIYNGYDIKKSVRYGLACAAVTVSSSLTVSPMLSPVYIEKIMAAGN</sequence>
<evidence type="ECO:0000313" key="7">
    <source>
        <dbReference type="Proteomes" id="UP000322976"/>
    </source>
</evidence>
<dbReference type="EMBL" id="VTPS01000022">
    <property type="protein sequence ID" value="TZE80860.1"/>
    <property type="molecule type" value="Genomic_DNA"/>
</dbReference>
<dbReference type="CDD" id="cd00090">
    <property type="entry name" value="HTH_ARSR"/>
    <property type="match status" value="1"/>
</dbReference>
<dbReference type="InterPro" id="IPR029056">
    <property type="entry name" value="Ribokinase-like"/>
</dbReference>
<gene>
    <name evidence="6" type="ORF">FWJ32_11705</name>
</gene>
<dbReference type="PROSITE" id="PS00584">
    <property type="entry name" value="PFKB_KINASES_2"/>
    <property type="match status" value="1"/>
</dbReference>
<keyword evidence="3 4" id="KW-0418">Kinase</keyword>
<dbReference type="PRINTS" id="PR00990">
    <property type="entry name" value="RIBOKINASE"/>
</dbReference>
<dbReference type="Gene3D" id="3.40.1190.20">
    <property type="match status" value="1"/>
</dbReference>
<proteinExistence type="inferred from homology"/>
<evidence type="ECO:0000256" key="1">
    <source>
        <dbReference type="ARBA" id="ARBA00010688"/>
    </source>
</evidence>
<dbReference type="PANTHER" id="PTHR10584">
    <property type="entry name" value="SUGAR KINASE"/>
    <property type="match status" value="1"/>
</dbReference>
<dbReference type="InterPro" id="IPR036388">
    <property type="entry name" value="WH-like_DNA-bd_sf"/>
</dbReference>
<evidence type="ECO:0000256" key="2">
    <source>
        <dbReference type="ARBA" id="ARBA00022679"/>
    </source>
</evidence>
<name>A0A5D8Q890_9THEO</name>
<dbReference type="AlphaFoldDB" id="A0A5D8Q890"/>
<comment type="caution">
    <text evidence="6">The sequence shown here is derived from an EMBL/GenBank/DDBJ whole genome shotgun (WGS) entry which is preliminary data.</text>
</comment>